<reference evidence="4 5" key="1">
    <citation type="submission" date="2018-08" db="EMBL/GenBank/DDBJ databases">
        <title>Genomic Encyclopedia of Archaeal and Bacterial Type Strains, Phase II (KMG-II): from individual species to whole genera.</title>
        <authorList>
            <person name="Goeker M."/>
        </authorList>
    </citation>
    <scope>NUCLEOTIDE SEQUENCE [LARGE SCALE GENOMIC DNA]</scope>
    <source>
        <strain evidence="4 5">DSM 45791</strain>
    </source>
</reference>
<evidence type="ECO:0000313" key="4">
    <source>
        <dbReference type="EMBL" id="REH50310.1"/>
    </source>
</evidence>
<evidence type="ECO:0000259" key="3">
    <source>
        <dbReference type="Pfam" id="PF00823"/>
    </source>
</evidence>
<dbReference type="InterPro" id="IPR038332">
    <property type="entry name" value="PPE_sf"/>
</dbReference>
<dbReference type="Pfam" id="PF00823">
    <property type="entry name" value="PPE"/>
    <property type="match status" value="1"/>
</dbReference>
<dbReference type="OrthoDB" id="3664672at2"/>
<dbReference type="RefSeq" id="WP_116174803.1">
    <property type="nucleotide sequence ID" value="NZ_CP144375.1"/>
</dbReference>
<accession>A0A3E0HVK2</accession>
<dbReference type="InterPro" id="IPR000030">
    <property type="entry name" value="PPE_dom"/>
</dbReference>
<proteinExistence type="inferred from homology"/>
<evidence type="ECO:0000313" key="5">
    <source>
        <dbReference type="Proteomes" id="UP000256269"/>
    </source>
</evidence>
<dbReference type="Proteomes" id="UP000256269">
    <property type="component" value="Unassembled WGS sequence"/>
</dbReference>
<sequence>MSGHPAVPPRNQNYPHMTHEQMQQLVTQNSNPGVAYAAGDDWKNLGGQLREAAITLDAAINGSQSHWEGAAADLARAHLAKVRDWSADTAEYFHATGTAMHDQVDAAAKAKSDMPQPVDFDPAKMIEQAAGNPIAMLTLPVQMYATYEASNSAKDKAVQVLQTRDASMAQASGAIPAFTPPPDISDGSTASTQVASAGPVGAGGGVAAYHGTAGGGGGYTGGSYHPGTGGGYTPGSSVPGGGGYNAGQVGAAGGSPTRIAGYDPGMGGPGYNGGPGYGGPGAGGPNSPYGGGPGGPGLGVAGGFGPGGGGGTGGGAGYRGGAGAAGGSSSSTSSAKPGAGSQAGTGGMGEEGAGARGGMGAAGNAGGAGMGAGGRGGKKEEDKEHKRPTFLVETDDVFGDGQMVAPTVIGENPTGGY</sequence>
<comment type="caution">
    <text evidence="4">The sequence shown here is derived from an EMBL/GenBank/DDBJ whole genome shotgun (WGS) entry which is preliminary data.</text>
</comment>
<dbReference type="Gene3D" id="1.20.1260.20">
    <property type="entry name" value="PPE superfamily"/>
    <property type="match status" value="1"/>
</dbReference>
<feature type="compositionally biased region" description="Basic and acidic residues" evidence="2">
    <location>
        <begin position="377"/>
        <end position="387"/>
    </location>
</feature>
<keyword evidence="5" id="KW-1185">Reference proteome</keyword>
<evidence type="ECO:0000256" key="2">
    <source>
        <dbReference type="SAM" id="MobiDB-lite"/>
    </source>
</evidence>
<organism evidence="4 5">
    <name type="scientific">Kutzneria buriramensis</name>
    <dbReference type="NCBI Taxonomy" id="1045776"/>
    <lineage>
        <taxon>Bacteria</taxon>
        <taxon>Bacillati</taxon>
        <taxon>Actinomycetota</taxon>
        <taxon>Actinomycetes</taxon>
        <taxon>Pseudonocardiales</taxon>
        <taxon>Pseudonocardiaceae</taxon>
        <taxon>Kutzneria</taxon>
    </lineage>
</organism>
<feature type="domain" description="PPE" evidence="3">
    <location>
        <begin position="25"/>
        <end position="118"/>
    </location>
</feature>
<feature type="compositionally biased region" description="Gly residues" evidence="2">
    <location>
        <begin position="341"/>
        <end position="375"/>
    </location>
</feature>
<gene>
    <name evidence="4" type="ORF">BCF44_104587</name>
</gene>
<name>A0A3E0HVK2_9PSEU</name>
<dbReference type="SUPFAM" id="SSF140459">
    <property type="entry name" value="PE/PPE dimer-like"/>
    <property type="match status" value="1"/>
</dbReference>
<feature type="compositionally biased region" description="Low complexity" evidence="2">
    <location>
        <begin position="327"/>
        <end position="340"/>
    </location>
</feature>
<dbReference type="AlphaFoldDB" id="A0A3E0HVK2"/>
<feature type="region of interest" description="Disordered" evidence="2">
    <location>
        <begin position="321"/>
        <end position="417"/>
    </location>
</feature>
<feature type="region of interest" description="Disordered" evidence="2">
    <location>
        <begin position="173"/>
        <end position="196"/>
    </location>
</feature>
<evidence type="ECO:0000256" key="1">
    <source>
        <dbReference type="ARBA" id="ARBA00010652"/>
    </source>
</evidence>
<protein>
    <submittedName>
        <fullName evidence="4">PPE family protein</fullName>
    </submittedName>
</protein>
<comment type="similarity">
    <text evidence="1">Belongs to the mycobacterial PPE family.</text>
</comment>
<dbReference type="EMBL" id="QUNO01000004">
    <property type="protein sequence ID" value="REH50310.1"/>
    <property type="molecule type" value="Genomic_DNA"/>
</dbReference>